<dbReference type="Gene3D" id="1.10.357.10">
    <property type="entry name" value="Tetracycline Repressor, domain 2"/>
    <property type="match status" value="1"/>
</dbReference>
<evidence type="ECO:0000313" key="5">
    <source>
        <dbReference type="Proteomes" id="UP001428290"/>
    </source>
</evidence>
<feature type="domain" description="HTH tetR-type" evidence="3">
    <location>
        <begin position="40"/>
        <end position="100"/>
    </location>
</feature>
<dbReference type="Proteomes" id="UP001428290">
    <property type="component" value="Unassembled WGS sequence"/>
</dbReference>
<dbReference type="PROSITE" id="PS50977">
    <property type="entry name" value="HTH_TETR_2"/>
    <property type="match status" value="1"/>
</dbReference>
<keyword evidence="5" id="KW-1185">Reference proteome</keyword>
<evidence type="ECO:0000256" key="1">
    <source>
        <dbReference type="ARBA" id="ARBA00023125"/>
    </source>
</evidence>
<keyword evidence="1 2" id="KW-0238">DNA-binding</keyword>
<name>A0ABP9WVL5_9CHLR</name>
<protein>
    <recommendedName>
        <fullName evidence="3">HTH tetR-type domain-containing protein</fullName>
    </recommendedName>
</protein>
<gene>
    <name evidence="4" type="ORF">Hgul01_01036</name>
</gene>
<evidence type="ECO:0000259" key="3">
    <source>
        <dbReference type="PROSITE" id="PS50977"/>
    </source>
</evidence>
<dbReference type="PRINTS" id="PR00455">
    <property type="entry name" value="HTHTETR"/>
</dbReference>
<comment type="caution">
    <text evidence="4">The sequence shown here is derived from an EMBL/GenBank/DDBJ whole genome shotgun (WGS) entry which is preliminary data.</text>
</comment>
<reference evidence="4 5" key="1">
    <citation type="submission" date="2024-02" db="EMBL/GenBank/DDBJ databases">
        <title>Herpetosiphon gulosus NBRC 112829.</title>
        <authorList>
            <person name="Ichikawa N."/>
            <person name="Katano-Makiyama Y."/>
            <person name="Hidaka K."/>
        </authorList>
    </citation>
    <scope>NUCLEOTIDE SEQUENCE [LARGE SCALE GENOMIC DNA]</scope>
    <source>
        <strain evidence="4 5">NBRC 112829</strain>
    </source>
</reference>
<evidence type="ECO:0000256" key="2">
    <source>
        <dbReference type="PROSITE-ProRule" id="PRU00335"/>
    </source>
</evidence>
<dbReference type="SUPFAM" id="SSF46689">
    <property type="entry name" value="Homeodomain-like"/>
    <property type="match status" value="1"/>
</dbReference>
<organism evidence="4 5">
    <name type="scientific">Herpetosiphon gulosus</name>
    <dbReference type="NCBI Taxonomy" id="1973496"/>
    <lineage>
        <taxon>Bacteria</taxon>
        <taxon>Bacillati</taxon>
        <taxon>Chloroflexota</taxon>
        <taxon>Chloroflexia</taxon>
        <taxon>Herpetosiphonales</taxon>
        <taxon>Herpetosiphonaceae</taxon>
        <taxon>Herpetosiphon</taxon>
    </lineage>
</organism>
<dbReference type="InterPro" id="IPR009057">
    <property type="entry name" value="Homeodomain-like_sf"/>
</dbReference>
<dbReference type="InterPro" id="IPR001647">
    <property type="entry name" value="HTH_TetR"/>
</dbReference>
<feature type="DNA-binding region" description="H-T-H motif" evidence="2">
    <location>
        <begin position="63"/>
        <end position="82"/>
    </location>
</feature>
<dbReference type="InterPro" id="IPR050624">
    <property type="entry name" value="HTH-type_Tx_Regulator"/>
</dbReference>
<proteinExistence type="predicted"/>
<dbReference type="PANTHER" id="PTHR43479">
    <property type="entry name" value="ACREF/ENVCD OPERON REPRESSOR-RELATED"/>
    <property type="match status" value="1"/>
</dbReference>
<dbReference type="EMBL" id="BAABRU010000003">
    <property type="protein sequence ID" value="GAA5527252.1"/>
    <property type="molecule type" value="Genomic_DNA"/>
</dbReference>
<accession>A0ABP9WVL5</accession>
<evidence type="ECO:0000313" key="4">
    <source>
        <dbReference type="EMBL" id="GAA5527252.1"/>
    </source>
</evidence>
<dbReference type="PANTHER" id="PTHR43479:SF7">
    <property type="entry name" value="TETR-FAMILY TRANSCRIPTIONAL REGULATOR"/>
    <property type="match status" value="1"/>
</dbReference>
<sequence length="225" mass="25932">MYDSWLKNLRQPTKSYKCCLVAKLGTTLIHVNLPIDPRITRTRQRLIDAFNQLMHAKPFDEITVRDIARQAGVNRATFYAHFPDKHALLDAIMAISFADTLQRWLVGPLADPEIYLERLFLAITDQLTMFNGTKCQDTFSTFEAVIEVQIKAQVCKHIQTWFRQHMPAQILRYQPLELSAALVSWALYGAAQEWKTRARTQSPAAFGRQVIPLISAMVDRFTHER</sequence>
<dbReference type="Pfam" id="PF00440">
    <property type="entry name" value="TetR_N"/>
    <property type="match status" value="1"/>
</dbReference>